<dbReference type="GO" id="GO:0003997">
    <property type="term" value="F:acyl-CoA oxidase activity"/>
    <property type="evidence" value="ECO:0007669"/>
    <property type="project" value="InterPro"/>
</dbReference>
<dbReference type="InterPro" id="IPR009100">
    <property type="entry name" value="AcylCoA_DH/oxidase_NM_dom_sf"/>
</dbReference>
<dbReference type="SUPFAM" id="SSF56645">
    <property type="entry name" value="Acyl-CoA dehydrogenase NM domain-like"/>
    <property type="match status" value="1"/>
</dbReference>
<evidence type="ECO:0000313" key="3">
    <source>
        <dbReference type="Proteomes" id="UP000236333"/>
    </source>
</evidence>
<accession>A0A2J7ZP38</accession>
<comment type="caution">
    <text evidence="2">The sequence shown here is derived from an EMBL/GenBank/DDBJ whole genome shotgun (WGS) entry which is preliminary data.</text>
</comment>
<gene>
    <name evidence="2" type="ORF">TSOC_012020</name>
</gene>
<reference evidence="2 3" key="1">
    <citation type="journal article" date="2017" name="Mol. Biol. Evol.">
        <title>The 4-celled Tetrabaena socialis nuclear genome reveals the essential components for genetic control of cell number at the origin of multicellularity in the volvocine lineage.</title>
        <authorList>
            <person name="Featherston J."/>
            <person name="Arakaki Y."/>
            <person name="Hanschen E.R."/>
            <person name="Ferris P.J."/>
            <person name="Michod R.E."/>
            <person name="Olson B.J.S.C."/>
            <person name="Nozaki H."/>
            <person name="Durand P.M."/>
        </authorList>
    </citation>
    <scope>NUCLEOTIDE SEQUENCE [LARGE SCALE GENOMIC DNA]</scope>
    <source>
        <strain evidence="2 3">NIES-571</strain>
    </source>
</reference>
<dbReference type="GO" id="GO:0071949">
    <property type="term" value="F:FAD binding"/>
    <property type="evidence" value="ECO:0007669"/>
    <property type="project" value="InterPro"/>
</dbReference>
<feature type="region of interest" description="Disordered" evidence="1">
    <location>
        <begin position="1"/>
        <end position="32"/>
    </location>
</feature>
<dbReference type="GO" id="GO:0033540">
    <property type="term" value="P:fatty acid beta-oxidation using acyl-CoA oxidase"/>
    <property type="evidence" value="ECO:0007669"/>
    <property type="project" value="TreeGrafter"/>
</dbReference>
<sequence>MAAEGGSGPDTLSMAPCAATAPRPRSATKSLPRFDPGILETYLDDMRDMKMKVHELFRQHPDLLPNVEEGLSKEEHRALVRRSLRVILQAGYSPLDFLARDPRKYFYLGEAGGFQGGRVGRECLSLVDLSLMVKSGVQYSLWGGSVLNLGTEGHRRRYFDDIAQFRLPGCFAMTELKHGSNVAALQTEAVLDVLSDEWVIHTPEDGAIKWWIGNAAEDGRAAAVFARWAALGLGRGGGRKGAERCGAGWGGA</sequence>
<protein>
    <submittedName>
        <fullName evidence="2">Acyl-coenzyme A oxidase 2, peroxisomal</fullName>
    </submittedName>
</protein>
<dbReference type="GO" id="GO:0055088">
    <property type="term" value="P:lipid homeostasis"/>
    <property type="evidence" value="ECO:0007669"/>
    <property type="project" value="TreeGrafter"/>
</dbReference>
<keyword evidence="3" id="KW-1185">Reference proteome</keyword>
<dbReference type="GO" id="GO:0005777">
    <property type="term" value="C:peroxisome"/>
    <property type="evidence" value="ECO:0007669"/>
    <property type="project" value="InterPro"/>
</dbReference>
<dbReference type="PANTHER" id="PTHR10909:SF378">
    <property type="entry name" value="ACYL-COENZYME A OXIDASE"/>
    <property type="match status" value="1"/>
</dbReference>
<dbReference type="PANTHER" id="PTHR10909">
    <property type="entry name" value="ELECTRON TRANSPORT OXIDOREDUCTASE"/>
    <property type="match status" value="1"/>
</dbReference>
<dbReference type="InterPro" id="IPR012258">
    <property type="entry name" value="Acyl-CoA_oxidase"/>
</dbReference>
<evidence type="ECO:0000313" key="2">
    <source>
        <dbReference type="EMBL" id="PNH02022.1"/>
    </source>
</evidence>
<dbReference type="InterPro" id="IPR046373">
    <property type="entry name" value="Acyl-CoA_Oxase/DH_mid-dom_sf"/>
</dbReference>
<dbReference type="OrthoDB" id="538336at2759"/>
<dbReference type="GO" id="GO:0005504">
    <property type="term" value="F:fatty acid binding"/>
    <property type="evidence" value="ECO:0007669"/>
    <property type="project" value="TreeGrafter"/>
</dbReference>
<dbReference type="Proteomes" id="UP000236333">
    <property type="component" value="Unassembled WGS sequence"/>
</dbReference>
<dbReference type="AlphaFoldDB" id="A0A2J7ZP38"/>
<organism evidence="2 3">
    <name type="scientific">Tetrabaena socialis</name>
    <dbReference type="NCBI Taxonomy" id="47790"/>
    <lineage>
        <taxon>Eukaryota</taxon>
        <taxon>Viridiplantae</taxon>
        <taxon>Chlorophyta</taxon>
        <taxon>core chlorophytes</taxon>
        <taxon>Chlorophyceae</taxon>
        <taxon>CS clade</taxon>
        <taxon>Chlamydomonadales</taxon>
        <taxon>Tetrabaenaceae</taxon>
        <taxon>Tetrabaena</taxon>
    </lineage>
</organism>
<name>A0A2J7ZP38_9CHLO</name>
<proteinExistence type="predicted"/>
<dbReference type="EMBL" id="PGGS01000737">
    <property type="protein sequence ID" value="PNH02022.1"/>
    <property type="molecule type" value="Genomic_DNA"/>
</dbReference>
<evidence type="ECO:0000256" key="1">
    <source>
        <dbReference type="SAM" id="MobiDB-lite"/>
    </source>
</evidence>
<dbReference type="Gene3D" id="2.40.110.10">
    <property type="entry name" value="Butyryl-CoA Dehydrogenase, subunit A, domain 2"/>
    <property type="match status" value="1"/>
</dbReference>